<evidence type="ECO:0000313" key="4">
    <source>
        <dbReference type="Proteomes" id="UP000028504"/>
    </source>
</evidence>
<reference evidence="3 4" key="1">
    <citation type="submission" date="2014-07" db="EMBL/GenBank/DDBJ databases">
        <title>Complete genome sequence of Corynebacterium atypicum DSM 44849: identifiction of the mycolic acid biosynthesis genes.</title>
        <authorList>
            <person name="Tippelt A."/>
            <person name="Mollmann S."/>
            <person name="Albersmeier A."/>
            <person name="Jaenicke S."/>
            <person name="Ruckert C."/>
            <person name="Tauch A."/>
        </authorList>
    </citation>
    <scope>NUCLEOTIDE SEQUENCE [LARGE SCALE GENOMIC DNA]</scope>
    <source>
        <strain evidence="3 4">R2070</strain>
    </source>
</reference>
<feature type="transmembrane region" description="Helical" evidence="1">
    <location>
        <begin position="59"/>
        <end position="77"/>
    </location>
</feature>
<dbReference type="RefSeq" id="WP_038605871.1">
    <property type="nucleotide sequence ID" value="NZ_CP008944.1"/>
</dbReference>
<feature type="transmembrane region" description="Helical" evidence="1">
    <location>
        <begin position="6"/>
        <end position="24"/>
    </location>
</feature>
<evidence type="ECO:0000256" key="1">
    <source>
        <dbReference type="SAM" id="Phobius"/>
    </source>
</evidence>
<feature type="domain" description="CBU-0592-like" evidence="2">
    <location>
        <begin position="7"/>
        <end position="83"/>
    </location>
</feature>
<sequence>MELDAMTISGLIASVALLVGFALLTVGKLTIDHHTYQWLNTIGAGFLAYSAYATNPINWGVFLTEAIWSLIGLYGVFRIWQKRKKDSTSSRVQ</sequence>
<protein>
    <submittedName>
        <fullName evidence="3">Transporter</fullName>
    </submittedName>
</protein>
<evidence type="ECO:0000313" key="3">
    <source>
        <dbReference type="EMBL" id="AIG64315.1"/>
    </source>
</evidence>
<organism evidence="3 4">
    <name type="scientific">Corynebacterium atypicum</name>
    <dbReference type="NCBI Taxonomy" id="191610"/>
    <lineage>
        <taxon>Bacteria</taxon>
        <taxon>Bacillati</taxon>
        <taxon>Actinomycetota</taxon>
        <taxon>Actinomycetes</taxon>
        <taxon>Mycobacteriales</taxon>
        <taxon>Corynebacteriaceae</taxon>
        <taxon>Corynebacterium</taxon>
    </lineage>
</organism>
<dbReference type="EMBL" id="CP008944">
    <property type="protein sequence ID" value="AIG64315.1"/>
    <property type="molecule type" value="Genomic_DNA"/>
</dbReference>
<dbReference type="Proteomes" id="UP000028504">
    <property type="component" value="Chromosome"/>
</dbReference>
<dbReference type="InterPro" id="IPR058058">
    <property type="entry name" value="CBU_0592-like"/>
</dbReference>
<proteinExistence type="predicted"/>
<gene>
    <name evidence="3" type="ORF">CATYP_06495</name>
</gene>
<dbReference type="Pfam" id="PF26604">
    <property type="entry name" value="CBU_0592"/>
    <property type="match status" value="1"/>
</dbReference>
<keyword evidence="1" id="KW-1133">Transmembrane helix</keyword>
<keyword evidence="1" id="KW-0472">Membrane</keyword>
<keyword evidence="4" id="KW-1185">Reference proteome</keyword>
<evidence type="ECO:0000259" key="2">
    <source>
        <dbReference type="Pfam" id="PF26604"/>
    </source>
</evidence>
<keyword evidence="1" id="KW-0812">Transmembrane</keyword>
<accession>A0ABM5QND5</accession>
<feature type="transmembrane region" description="Helical" evidence="1">
    <location>
        <begin position="36"/>
        <end position="53"/>
    </location>
</feature>
<dbReference type="NCBIfam" id="NF047864">
    <property type="entry name" value="CBU_0592_membra"/>
    <property type="match status" value="1"/>
</dbReference>
<name>A0ABM5QND5_9CORY</name>